<reference evidence="6 7" key="1">
    <citation type="journal article" date="2015" name="Clin. Infect. Dis.">
        <title>Genomic Investigations unmask Mycoplasma amphoriforme, a new respiratory pathogen.</title>
        <authorList>
            <person name="Gillespie S.H."/>
            <person name="Ling C.L."/>
            <person name="Oravcova K."/>
            <person name="Pinheiro M."/>
            <person name="Wells L."/>
            <person name="Bryant J.M."/>
            <person name="McHugh T.D."/>
            <person name="Bebear C."/>
            <person name="Webster D."/>
            <person name="Harris S.R."/>
            <person name="Seth-Smith H.M."/>
            <person name="Thomson N.R."/>
        </authorList>
    </citation>
    <scope>NUCLEOTIDE SEQUENCE [LARGE SCALE GENOMIC DNA]</scope>
    <source>
        <strain evidence="6 7">A39</strain>
    </source>
</reference>
<keyword evidence="7" id="KW-1185">Reference proteome</keyword>
<dbReference type="InterPro" id="IPR014721">
    <property type="entry name" value="Ribsml_uS5_D2-typ_fold_subgr"/>
</dbReference>
<dbReference type="InterPro" id="IPR020568">
    <property type="entry name" value="Ribosomal_Su5_D2-typ_SF"/>
</dbReference>
<dbReference type="Gene3D" id="3.30.230.10">
    <property type="match status" value="1"/>
</dbReference>
<dbReference type="NCBIfam" id="NF001099">
    <property type="entry name" value="PRK00132.1"/>
    <property type="match status" value="1"/>
</dbReference>
<evidence type="ECO:0000256" key="3">
    <source>
        <dbReference type="ARBA" id="ARBA00023274"/>
    </source>
</evidence>
<evidence type="ECO:0000256" key="5">
    <source>
        <dbReference type="HAMAP-Rule" id="MF_00532"/>
    </source>
</evidence>
<protein>
    <recommendedName>
        <fullName evidence="4 5">Small ribosomal subunit protein uS9</fullName>
    </recommendedName>
</protein>
<gene>
    <name evidence="5" type="primary">rpsI</name>
    <name evidence="6" type="ORF">MAMA39_01630</name>
</gene>
<evidence type="ECO:0000313" key="6">
    <source>
        <dbReference type="EMBL" id="CDN40286.1"/>
    </source>
</evidence>
<dbReference type="EMBL" id="HG937516">
    <property type="protein sequence ID" value="CDN40286.1"/>
    <property type="molecule type" value="Genomic_DNA"/>
</dbReference>
<keyword evidence="2 5" id="KW-0689">Ribosomal protein</keyword>
<dbReference type="InterPro" id="IPR000754">
    <property type="entry name" value="Ribosomal_uS9"/>
</dbReference>
<proteinExistence type="inferred from homology"/>
<organism evidence="6 7">
    <name type="scientific">Mycoplasma amphoriforme A39</name>
    <dbReference type="NCBI Taxonomy" id="572419"/>
    <lineage>
        <taxon>Bacteria</taxon>
        <taxon>Bacillati</taxon>
        <taxon>Mycoplasmatota</taxon>
        <taxon>Mollicutes</taxon>
        <taxon>Mycoplasmataceae</taxon>
        <taxon>Mycoplasma</taxon>
    </lineage>
</organism>
<dbReference type="SUPFAM" id="SSF54211">
    <property type="entry name" value="Ribosomal protein S5 domain 2-like"/>
    <property type="match status" value="1"/>
</dbReference>
<dbReference type="PANTHER" id="PTHR21569:SF1">
    <property type="entry name" value="SMALL RIBOSOMAL SUBUNIT PROTEIN US9M"/>
    <property type="match status" value="1"/>
</dbReference>
<dbReference type="GO" id="GO:0003723">
    <property type="term" value="F:RNA binding"/>
    <property type="evidence" value="ECO:0007669"/>
    <property type="project" value="TreeGrafter"/>
</dbReference>
<dbReference type="PANTHER" id="PTHR21569">
    <property type="entry name" value="RIBOSOMAL PROTEIN S9"/>
    <property type="match status" value="1"/>
</dbReference>
<keyword evidence="3 5" id="KW-0687">Ribonucleoprotein</keyword>
<accession>A0A292II68</accession>
<dbReference type="KEGG" id="mamp:MAMA39_01630"/>
<dbReference type="AlphaFoldDB" id="A0A292II68"/>
<dbReference type="FunFam" id="3.30.230.10:FF:000001">
    <property type="entry name" value="30S ribosomal protein S9"/>
    <property type="match status" value="1"/>
</dbReference>
<evidence type="ECO:0000256" key="4">
    <source>
        <dbReference type="ARBA" id="ARBA00035259"/>
    </source>
</evidence>
<evidence type="ECO:0000256" key="2">
    <source>
        <dbReference type="ARBA" id="ARBA00022980"/>
    </source>
</evidence>
<dbReference type="GO" id="GO:0006412">
    <property type="term" value="P:translation"/>
    <property type="evidence" value="ECO:0007669"/>
    <property type="project" value="UniProtKB-UniRule"/>
</dbReference>
<name>A0A292II68_9MOLU</name>
<evidence type="ECO:0000256" key="1">
    <source>
        <dbReference type="ARBA" id="ARBA00005251"/>
    </source>
</evidence>
<dbReference type="Pfam" id="PF00380">
    <property type="entry name" value="Ribosomal_S9"/>
    <property type="match status" value="1"/>
</dbReference>
<sequence length="132" mass="14903">MVTNNTSFYGLGRRKSSIAKVKMTPGTGKVIINRREPGQYFPNKIVIQDMEQPLELTNTKTLYDINVVVSGGGFTGQSGAIRLGIARTLIKINPDFKKILKQRKLVTRDARCKERKKFGLYGARRAPQFTKR</sequence>
<dbReference type="HAMAP" id="MF_00532_B">
    <property type="entry name" value="Ribosomal_uS9_B"/>
    <property type="match status" value="1"/>
</dbReference>
<comment type="similarity">
    <text evidence="1 5">Belongs to the universal ribosomal protein uS9 family.</text>
</comment>
<dbReference type="InterPro" id="IPR023035">
    <property type="entry name" value="Ribosomal_uS9_bac/plastid"/>
</dbReference>
<dbReference type="GO" id="GO:0022627">
    <property type="term" value="C:cytosolic small ribosomal subunit"/>
    <property type="evidence" value="ECO:0007669"/>
    <property type="project" value="TreeGrafter"/>
</dbReference>
<evidence type="ECO:0000313" key="7">
    <source>
        <dbReference type="Proteomes" id="UP000261764"/>
    </source>
</evidence>
<dbReference type="Proteomes" id="UP000261764">
    <property type="component" value="Chromosome I"/>
</dbReference>
<dbReference type="RefSeq" id="WP_343251629.1">
    <property type="nucleotide sequence ID" value="NZ_HG937516.1"/>
</dbReference>
<dbReference type="GO" id="GO:0003735">
    <property type="term" value="F:structural constituent of ribosome"/>
    <property type="evidence" value="ECO:0007669"/>
    <property type="project" value="InterPro"/>
</dbReference>